<keyword evidence="4" id="KW-0255">Endonuclease</keyword>
<dbReference type="InterPro" id="IPR041373">
    <property type="entry name" value="RT_RNaseH"/>
</dbReference>
<organism evidence="9 10">
    <name type="scientific">Escallonia herrerae</name>
    <dbReference type="NCBI Taxonomy" id="1293975"/>
    <lineage>
        <taxon>Eukaryota</taxon>
        <taxon>Viridiplantae</taxon>
        <taxon>Streptophyta</taxon>
        <taxon>Embryophyta</taxon>
        <taxon>Tracheophyta</taxon>
        <taxon>Spermatophyta</taxon>
        <taxon>Magnoliopsida</taxon>
        <taxon>eudicotyledons</taxon>
        <taxon>Gunneridae</taxon>
        <taxon>Pentapetalae</taxon>
        <taxon>asterids</taxon>
        <taxon>campanulids</taxon>
        <taxon>Escalloniales</taxon>
        <taxon>Escalloniaceae</taxon>
        <taxon>Escallonia</taxon>
    </lineage>
</organism>
<protein>
    <recommendedName>
        <fullName evidence="8">Reverse transcriptase RNase H-like domain-containing protein</fullName>
    </recommendedName>
</protein>
<evidence type="ECO:0000313" key="9">
    <source>
        <dbReference type="EMBL" id="KAK3006719.1"/>
    </source>
</evidence>
<feature type="compositionally biased region" description="Basic and acidic residues" evidence="7">
    <location>
        <begin position="56"/>
        <end position="68"/>
    </location>
</feature>
<evidence type="ECO:0000256" key="7">
    <source>
        <dbReference type="SAM" id="MobiDB-lite"/>
    </source>
</evidence>
<evidence type="ECO:0000256" key="6">
    <source>
        <dbReference type="ARBA" id="ARBA00022918"/>
    </source>
</evidence>
<comment type="caution">
    <text evidence="9">The sequence shown here is derived from an EMBL/GenBank/DDBJ whole genome shotgun (WGS) entry which is preliminary data.</text>
</comment>
<proteinExistence type="predicted"/>
<evidence type="ECO:0000256" key="2">
    <source>
        <dbReference type="ARBA" id="ARBA00022695"/>
    </source>
</evidence>
<keyword evidence="10" id="KW-1185">Reference proteome</keyword>
<feature type="region of interest" description="Disordered" evidence="7">
    <location>
        <begin position="1"/>
        <end position="21"/>
    </location>
</feature>
<feature type="domain" description="Reverse transcriptase RNase H-like" evidence="8">
    <location>
        <begin position="271"/>
        <end position="333"/>
    </location>
</feature>
<feature type="region of interest" description="Disordered" evidence="7">
    <location>
        <begin position="98"/>
        <end position="149"/>
    </location>
</feature>
<evidence type="ECO:0000256" key="3">
    <source>
        <dbReference type="ARBA" id="ARBA00022722"/>
    </source>
</evidence>
<dbReference type="AlphaFoldDB" id="A0AA89AJZ4"/>
<keyword evidence="6" id="KW-0695">RNA-directed DNA polymerase</keyword>
<feature type="region of interest" description="Disordered" evidence="7">
    <location>
        <begin position="37"/>
        <end position="68"/>
    </location>
</feature>
<keyword evidence="3" id="KW-0540">Nuclease</keyword>
<dbReference type="GO" id="GO:0016787">
    <property type="term" value="F:hydrolase activity"/>
    <property type="evidence" value="ECO:0007669"/>
    <property type="project" value="UniProtKB-KW"/>
</dbReference>
<dbReference type="PANTHER" id="PTHR48475">
    <property type="entry name" value="RIBONUCLEASE H"/>
    <property type="match status" value="1"/>
</dbReference>
<sequence>MARGLRPGTPLRFFLNKRPPENMSDLLDRVEKYLRAEEDSTMSHQEEIHLGQKRRDRPEGKNQDEPKRLRALLSKSFTLLNTTRDHILHQIKGQNIIKWPKPMREPAERRDTQTRGRNNPRRANEAPPKDPHVINTISGGPSAGGPSSSFRKAYARQVNLAQGSAKRTKASISLEFDDADLDRIGISDDRVKPIYSPLYGFTGASASVKGIAPLTVITGEGPRQAVHTFDFLVVKVRSSYNGILGRTGLNKLQAVASTYHLIMKFPTPAGGAEQRYPNAEKLAFALLIAARKLRPYFQSHMIIVLTDKPLRRILHKPDLSGHLDPWLIELGEFDIHYRP</sequence>
<dbReference type="EMBL" id="JAVXUP010001957">
    <property type="protein sequence ID" value="KAK3006719.1"/>
    <property type="molecule type" value="Genomic_DNA"/>
</dbReference>
<reference evidence="9" key="1">
    <citation type="submission" date="2022-12" db="EMBL/GenBank/DDBJ databases">
        <title>Draft genome assemblies for two species of Escallonia (Escalloniales).</title>
        <authorList>
            <person name="Chanderbali A."/>
            <person name="Dervinis C."/>
            <person name="Anghel I."/>
            <person name="Soltis D."/>
            <person name="Soltis P."/>
            <person name="Zapata F."/>
        </authorList>
    </citation>
    <scope>NUCLEOTIDE SEQUENCE</scope>
    <source>
        <strain evidence="9">UCBG64.0493</strain>
        <tissue evidence="9">Leaf</tissue>
    </source>
</reference>
<evidence type="ECO:0000256" key="4">
    <source>
        <dbReference type="ARBA" id="ARBA00022759"/>
    </source>
</evidence>
<evidence type="ECO:0000259" key="8">
    <source>
        <dbReference type="Pfam" id="PF17917"/>
    </source>
</evidence>
<feature type="compositionally biased region" description="Low complexity" evidence="7">
    <location>
        <begin position="138"/>
        <end position="149"/>
    </location>
</feature>
<evidence type="ECO:0000256" key="5">
    <source>
        <dbReference type="ARBA" id="ARBA00022801"/>
    </source>
</evidence>
<keyword evidence="1" id="KW-0808">Transferase</keyword>
<name>A0AA89AJZ4_9ASTE</name>
<dbReference type="GO" id="GO:0003964">
    <property type="term" value="F:RNA-directed DNA polymerase activity"/>
    <property type="evidence" value="ECO:0007669"/>
    <property type="project" value="UniProtKB-KW"/>
</dbReference>
<dbReference type="GO" id="GO:0004519">
    <property type="term" value="F:endonuclease activity"/>
    <property type="evidence" value="ECO:0007669"/>
    <property type="project" value="UniProtKB-KW"/>
</dbReference>
<accession>A0AA89AJZ4</accession>
<feature type="compositionally biased region" description="Basic and acidic residues" evidence="7">
    <location>
        <begin position="102"/>
        <end position="114"/>
    </location>
</feature>
<gene>
    <name evidence="9" type="ORF">RJ639_017816</name>
</gene>
<feature type="compositionally biased region" description="Basic and acidic residues" evidence="7">
    <location>
        <begin position="122"/>
        <end position="132"/>
    </location>
</feature>
<dbReference type="InterPro" id="IPR043502">
    <property type="entry name" value="DNA/RNA_pol_sf"/>
</dbReference>
<keyword evidence="5" id="KW-0378">Hydrolase</keyword>
<evidence type="ECO:0000256" key="1">
    <source>
        <dbReference type="ARBA" id="ARBA00022679"/>
    </source>
</evidence>
<keyword evidence="2" id="KW-0548">Nucleotidyltransferase</keyword>
<dbReference type="PANTHER" id="PTHR48475:SF2">
    <property type="entry name" value="RIBONUCLEASE H"/>
    <property type="match status" value="1"/>
</dbReference>
<dbReference type="Proteomes" id="UP001188597">
    <property type="component" value="Unassembled WGS sequence"/>
</dbReference>
<dbReference type="Pfam" id="PF17917">
    <property type="entry name" value="RT_RNaseH"/>
    <property type="match status" value="1"/>
</dbReference>
<evidence type="ECO:0000313" key="10">
    <source>
        <dbReference type="Proteomes" id="UP001188597"/>
    </source>
</evidence>
<dbReference type="SUPFAM" id="SSF56672">
    <property type="entry name" value="DNA/RNA polymerases"/>
    <property type="match status" value="1"/>
</dbReference>